<dbReference type="Gene3D" id="1.25.40.180">
    <property type="match status" value="1"/>
</dbReference>
<evidence type="ECO:0000259" key="5">
    <source>
        <dbReference type="PROSITE" id="PS51366"/>
    </source>
</evidence>
<comment type="similarity">
    <text evidence="2">Belongs to the CWC22 family.</text>
</comment>
<dbReference type="InterPro" id="IPR003890">
    <property type="entry name" value="MIF4G-like_typ-3"/>
</dbReference>
<sequence length="761" mass="87167">MDRKLKKVKKLAWYTHKTVEEILPKKRARGAGNKRGDPSEEELKERAVKKQRLQRKDEEKAQKRVEDLKEKVRQKRIQRLEAENEAETRLIKKLEKQLHLNKRKNKSVAPVSFANDGLDYLLDVLENPGMEMEGKGVLDDDENTDSENEEEVTNVDDFDGSADDGVDSFDEDFSDTLDEEDPMEDDEPDDSEQVEEEEIESASFREDIYGRIRDGEGNLVKPETAGRYVPPARKEAAAGGSEAQIQLARQLKRLLNKLTEANMAGFVSQVEELYATNSRHDMNETLTNLVFASCVSPSLMPKRFALEHGMFMGLLYQNIGAETGAFYMQRLLKQYDDLVSSDATTPEEDKRLDNVLLLWCHAYNFKILHASMIFDLLGELSARFNEKDIDMILLILRDVGFSLRKDDPAALKTLIEQIQAKVTDKRITDPQMGARIGFMMDTVTGIKNNNMKKIPNYDPSEFEHLIKVFRSLIHKGHVMETPLKISLTDLRMASERGKWWVVGAAWNKPDLPVEEDADKQPKMALVASSFKQNLLDLAVKQRMNTDVRKAIFCTIMNAEDYNDAFQSVMKLHLKNAQEAEIVHVLVHCGLNESPFNPFYSFVLEKFCLLHRRYQKMVLFTLWDKIRCLWDEERQAATLTPVQQKNLASMVAHGLTHNHALPITVLKKINLAQMKLPKLRFLRTVLAHVLLTPTDGQVNDIFAPLLEKKFKAFREMLRLVLVQFIRRNAKKVLKGKFATFSVEFLEGRIAIAEQAILGSNRL</sequence>
<dbReference type="EMBL" id="MTYJ01000031">
    <property type="protein sequence ID" value="OQV20337.1"/>
    <property type="molecule type" value="Genomic_DNA"/>
</dbReference>
<dbReference type="GO" id="GO:0003723">
    <property type="term" value="F:RNA binding"/>
    <property type="evidence" value="ECO:0007669"/>
    <property type="project" value="InterPro"/>
</dbReference>
<proteinExistence type="inferred from homology"/>
<dbReference type="AlphaFoldDB" id="A0A1W0WYQ8"/>
<dbReference type="PANTHER" id="PTHR18034">
    <property type="entry name" value="CELL CYCLE CONTROL PROTEIN CWF22-RELATED"/>
    <property type="match status" value="1"/>
</dbReference>
<evidence type="ECO:0000256" key="4">
    <source>
        <dbReference type="SAM" id="MobiDB-lite"/>
    </source>
</evidence>
<reference evidence="7" key="1">
    <citation type="submission" date="2017-01" db="EMBL/GenBank/DDBJ databases">
        <title>Comparative genomics of anhydrobiosis in the tardigrade Hypsibius dujardini.</title>
        <authorList>
            <person name="Yoshida Y."/>
            <person name="Koutsovoulos G."/>
            <person name="Laetsch D."/>
            <person name="Stevens L."/>
            <person name="Kumar S."/>
            <person name="Horikawa D."/>
            <person name="Ishino K."/>
            <person name="Komine S."/>
            <person name="Tomita M."/>
            <person name="Blaxter M."/>
            <person name="Arakawa K."/>
        </authorList>
    </citation>
    <scope>NUCLEOTIDE SEQUENCE [LARGE SCALE GENOMIC DNA]</scope>
    <source>
        <strain evidence="7">Z151</strain>
    </source>
</reference>
<comment type="subcellular location">
    <subcellularLocation>
        <location evidence="1">Nucleus</location>
        <location evidence="1">Nucleolus</location>
    </subcellularLocation>
</comment>
<protein>
    <submittedName>
        <fullName evidence="6">Nucleolar MIF4G domain-containing protein 1</fullName>
    </submittedName>
</protein>
<keyword evidence="7" id="KW-1185">Reference proteome</keyword>
<dbReference type="Pfam" id="PF02854">
    <property type="entry name" value="MIF4G"/>
    <property type="match status" value="1"/>
</dbReference>
<evidence type="ECO:0000313" key="6">
    <source>
        <dbReference type="EMBL" id="OQV20337.1"/>
    </source>
</evidence>
<dbReference type="InterPro" id="IPR016024">
    <property type="entry name" value="ARM-type_fold"/>
</dbReference>
<dbReference type="PROSITE" id="PS51366">
    <property type="entry name" value="MI"/>
    <property type="match status" value="1"/>
</dbReference>
<dbReference type="Proteomes" id="UP000192578">
    <property type="component" value="Unassembled WGS sequence"/>
</dbReference>
<dbReference type="SMART" id="SM00543">
    <property type="entry name" value="MIF4G"/>
    <property type="match status" value="1"/>
</dbReference>
<dbReference type="InterPro" id="IPR050781">
    <property type="entry name" value="CWC22_splicing_factor"/>
</dbReference>
<feature type="compositionally biased region" description="Acidic residues" evidence="4">
    <location>
        <begin position="139"/>
        <end position="200"/>
    </location>
</feature>
<feature type="compositionally biased region" description="Basic and acidic residues" evidence="4">
    <location>
        <begin position="34"/>
        <end position="66"/>
    </location>
</feature>
<name>A0A1W0WYQ8_HYPEX</name>
<dbReference type="GO" id="GO:0005730">
    <property type="term" value="C:nucleolus"/>
    <property type="evidence" value="ECO:0007669"/>
    <property type="project" value="UniProtKB-SubCell"/>
</dbReference>
<evidence type="ECO:0000256" key="2">
    <source>
        <dbReference type="ARBA" id="ARBA00006856"/>
    </source>
</evidence>
<organism evidence="6 7">
    <name type="scientific">Hypsibius exemplaris</name>
    <name type="common">Freshwater tardigrade</name>
    <dbReference type="NCBI Taxonomy" id="2072580"/>
    <lineage>
        <taxon>Eukaryota</taxon>
        <taxon>Metazoa</taxon>
        <taxon>Ecdysozoa</taxon>
        <taxon>Tardigrada</taxon>
        <taxon>Eutardigrada</taxon>
        <taxon>Parachela</taxon>
        <taxon>Hypsibioidea</taxon>
        <taxon>Hypsibiidae</taxon>
        <taxon>Hypsibius</taxon>
    </lineage>
</organism>
<feature type="region of interest" description="Disordered" evidence="4">
    <location>
        <begin position="24"/>
        <end position="66"/>
    </location>
</feature>
<evidence type="ECO:0000256" key="1">
    <source>
        <dbReference type="ARBA" id="ARBA00004604"/>
    </source>
</evidence>
<evidence type="ECO:0000313" key="7">
    <source>
        <dbReference type="Proteomes" id="UP000192578"/>
    </source>
</evidence>
<dbReference type="OrthoDB" id="10260961at2759"/>
<dbReference type="SMART" id="SM00544">
    <property type="entry name" value="MA3"/>
    <property type="match status" value="1"/>
</dbReference>
<dbReference type="PANTHER" id="PTHR18034:SF4">
    <property type="entry name" value="NUCLEOLAR MIF4G DOMAIN-CONTAINING PROTEIN 1"/>
    <property type="match status" value="1"/>
</dbReference>
<accession>A0A1W0WYQ8</accession>
<evidence type="ECO:0000256" key="3">
    <source>
        <dbReference type="ARBA" id="ARBA00023242"/>
    </source>
</evidence>
<dbReference type="InterPro" id="IPR003891">
    <property type="entry name" value="Initiation_fac_eIF4g_MI"/>
</dbReference>
<keyword evidence="3" id="KW-0539">Nucleus</keyword>
<feature type="region of interest" description="Disordered" evidence="4">
    <location>
        <begin position="131"/>
        <end position="204"/>
    </location>
</feature>
<feature type="domain" description="MI" evidence="5">
    <location>
        <begin position="546"/>
        <end position="669"/>
    </location>
</feature>
<dbReference type="GO" id="GO:0042274">
    <property type="term" value="P:ribosomal small subunit biogenesis"/>
    <property type="evidence" value="ECO:0007669"/>
    <property type="project" value="TreeGrafter"/>
</dbReference>
<comment type="caution">
    <text evidence="6">The sequence shown here is derived from an EMBL/GenBank/DDBJ whole genome shotgun (WGS) entry which is preliminary data.</text>
</comment>
<dbReference type="Pfam" id="PF02847">
    <property type="entry name" value="MA3"/>
    <property type="match status" value="1"/>
</dbReference>
<dbReference type="SUPFAM" id="SSF48371">
    <property type="entry name" value="ARM repeat"/>
    <property type="match status" value="1"/>
</dbReference>
<gene>
    <name evidence="6" type="ORF">BV898_05624</name>
</gene>